<accession>A0A315ZD01</accession>
<proteinExistence type="predicted"/>
<reference evidence="1 2" key="1">
    <citation type="submission" date="2018-03" db="EMBL/GenBank/DDBJ databases">
        <title>Genomic Encyclopedia of Archaeal and Bacterial Type Strains, Phase II (KMG-II): from individual species to whole genera.</title>
        <authorList>
            <person name="Goeker M."/>
        </authorList>
    </citation>
    <scope>NUCLEOTIDE SEQUENCE [LARGE SCALE GENOMIC DNA]</scope>
    <source>
        <strain evidence="1 2">DSM 28229</strain>
    </source>
</reference>
<organism evidence="1 2">
    <name type="scientific">Sediminitomix flava</name>
    <dbReference type="NCBI Taxonomy" id="379075"/>
    <lineage>
        <taxon>Bacteria</taxon>
        <taxon>Pseudomonadati</taxon>
        <taxon>Bacteroidota</taxon>
        <taxon>Cytophagia</taxon>
        <taxon>Cytophagales</taxon>
        <taxon>Flammeovirgaceae</taxon>
        <taxon>Sediminitomix</taxon>
    </lineage>
</organism>
<dbReference type="AlphaFoldDB" id="A0A315ZD01"/>
<dbReference type="OrthoDB" id="979258at2"/>
<dbReference type="Proteomes" id="UP000245535">
    <property type="component" value="Unassembled WGS sequence"/>
</dbReference>
<sequence length="409" mass="45839">MKKSNIFFAAIAAFVLSSCNESDDASIPSESKPITVLPVVEEQITPMTNEHSAKDGAILEGYTATLKDQANNTFVIDDVTLGDSLHFESVTGYFSITIEHEKANVIGENYYLNGGTQGTATDEVVDIQMSNQRYSYIVVDGAQDEVRGVTSEGFEFLPTSNDEFPNFYAYVDGNIDHSLVLSTTRGDIGYELEELKEDYQYTLSVDFTTDGNVKIDLGFKRGDEEELKPIEKMDAIIPESYITNGEDYFHDWGTGYVSGSNKENSDIWFYGVSYGTDKDGDKFDFTQNVREFTKPSFDIDVLNVSYDGDSAPYAYMNVYISGGTHNKKNVKAITVYPSKIRNTVTIHYTDYTQDATNLTWEAALEAIEGNLTFTKWADAGRLQTNFIIRIDGESSNSFEFDYVLKEFNF</sequence>
<comment type="caution">
    <text evidence="1">The sequence shown here is derived from an EMBL/GenBank/DDBJ whole genome shotgun (WGS) entry which is preliminary data.</text>
</comment>
<dbReference type="EMBL" id="QGDO01000002">
    <property type="protein sequence ID" value="PWJ42989.1"/>
    <property type="molecule type" value="Genomic_DNA"/>
</dbReference>
<gene>
    <name evidence="1" type="ORF">BC781_102536</name>
</gene>
<evidence type="ECO:0000313" key="2">
    <source>
        <dbReference type="Proteomes" id="UP000245535"/>
    </source>
</evidence>
<keyword evidence="2" id="KW-1185">Reference proteome</keyword>
<protein>
    <submittedName>
        <fullName evidence="1">Uncharacterized protein</fullName>
    </submittedName>
</protein>
<name>A0A315ZD01_SEDFL</name>
<dbReference type="RefSeq" id="WP_109617147.1">
    <property type="nucleotide sequence ID" value="NZ_QGDO01000002.1"/>
</dbReference>
<evidence type="ECO:0000313" key="1">
    <source>
        <dbReference type="EMBL" id="PWJ42989.1"/>
    </source>
</evidence>
<dbReference type="PROSITE" id="PS51257">
    <property type="entry name" value="PROKAR_LIPOPROTEIN"/>
    <property type="match status" value="1"/>
</dbReference>